<evidence type="ECO:0000313" key="2">
    <source>
        <dbReference type="Proteomes" id="UP000030143"/>
    </source>
</evidence>
<name>A0A0A2K4X5_PENEN</name>
<evidence type="ECO:0008006" key="3">
    <source>
        <dbReference type="Google" id="ProtNLM"/>
    </source>
</evidence>
<dbReference type="RefSeq" id="XP_016603240.1">
    <property type="nucleotide sequence ID" value="XM_016742010.1"/>
</dbReference>
<dbReference type="Proteomes" id="UP000030143">
    <property type="component" value="Unassembled WGS sequence"/>
</dbReference>
<comment type="caution">
    <text evidence="1">The sequence shown here is derived from an EMBL/GenBank/DDBJ whole genome shotgun (WGS) entry which is preliminary data.</text>
</comment>
<accession>A0A0A2K4X5</accession>
<dbReference type="VEuPathDB" id="FungiDB:PEXP_048860"/>
<evidence type="ECO:0000313" key="1">
    <source>
        <dbReference type="EMBL" id="KGO62709.1"/>
    </source>
</evidence>
<keyword evidence="2" id="KW-1185">Reference proteome</keyword>
<sequence length="476" mass="52910">MFEPYNLTLLDHFAPPGHFSISLTFSLVGKNCVQVLQRMEDAVDRLVSKFPFLAGMVVPSTQPDGRSNVLQVRPATATELEEYPILVTQHHTESTALAVDGKLNPALIPFSVVYPPRRPSPVLRWKANVIGEQLHIVWCFDHQVIDGSGILKLTATFTAFCHDLNAPVPFTTPHAQEETRLHIKEIASTATPQNLQWTPFSTPTSENELSTDYSRAPISYPHVLDGPKIQMLHDACNSALRFLLEKYSMDLPEMSLSPGLVVSALLGICSSRARLRAFPDDKELSFEMFIVENIRKALNLRRGYIGNAILGTKSTCDGAAPPPPEALRDIHVPEPLSPVGPDDIWRICKVAQTLQEASEHLNKQYAQGIIATMSHERDWSSLLPGWGVNFLVSNIRSATPYVNFGPLGDLQLLDIHFATLPGFCWIMPNLPSEVASPYPCWRLRWVLERAAMECLSSDPLFQWATTPSIAPSYAKV</sequence>
<dbReference type="EMBL" id="JQFZ01000020">
    <property type="protein sequence ID" value="KGO62709.1"/>
    <property type="molecule type" value="Genomic_DNA"/>
</dbReference>
<dbReference type="AlphaFoldDB" id="A0A0A2K4X5"/>
<dbReference type="InterPro" id="IPR023213">
    <property type="entry name" value="CAT-like_dom_sf"/>
</dbReference>
<protein>
    <recommendedName>
        <fullName evidence="3">Transferase</fullName>
    </recommendedName>
</protein>
<dbReference type="GeneID" id="27677429"/>
<organism evidence="1 2">
    <name type="scientific">Penicillium expansum</name>
    <name type="common">Blue mold rot fungus</name>
    <dbReference type="NCBI Taxonomy" id="27334"/>
    <lineage>
        <taxon>Eukaryota</taxon>
        <taxon>Fungi</taxon>
        <taxon>Dikarya</taxon>
        <taxon>Ascomycota</taxon>
        <taxon>Pezizomycotina</taxon>
        <taxon>Eurotiomycetes</taxon>
        <taxon>Eurotiomycetidae</taxon>
        <taxon>Eurotiales</taxon>
        <taxon>Aspergillaceae</taxon>
        <taxon>Penicillium</taxon>
    </lineage>
</organism>
<reference evidence="1 2" key="1">
    <citation type="journal article" date="2015" name="Mol. Plant Microbe Interact.">
        <title>Genome, transcriptome, and functional analyses of Penicillium expansum provide new insights into secondary metabolism and pathogenicity.</title>
        <authorList>
            <person name="Ballester A.R."/>
            <person name="Marcet-Houben M."/>
            <person name="Levin E."/>
            <person name="Sela N."/>
            <person name="Selma-Lazaro C."/>
            <person name="Carmona L."/>
            <person name="Wisniewski M."/>
            <person name="Droby S."/>
            <person name="Gonzalez-Candelas L."/>
            <person name="Gabaldon T."/>
        </authorList>
    </citation>
    <scope>NUCLEOTIDE SEQUENCE [LARGE SCALE GENOMIC DNA]</scope>
    <source>
        <strain evidence="1 2">MD-8</strain>
    </source>
</reference>
<proteinExistence type="predicted"/>
<dbReference type="STRING" id="27334.A0A0A2K4X5"/>
<gene>
    <name evidence="1" type="ORF">PEX2_047350</name>
</gene>
<dbReference type="Gene3D" id="3.30.559.10">
    <property type="entry name" value="Chloramphenicol acetyltransferase-like domain"/>
    <property type="match status" value="2"/>
</dbReference>
<dbReference type="HOGENOM" id="CLU_026450_1_1_1"/>